<organism evidence="2">
    <name type="scientific">Streptomyces sp. R35</name>
    <dbReference type="NCBI Taxonomy" id="3238630"/>
    <lineage>
        <taxon>Bacteria</taxon>
        <taxon>Bacillati</taxon>
        <taxon>Actinomycetota</taxon>
        <taxon>Actinomycetes</taxon>
        <taxon>Kitasatosporales</taxon>
        <taxon>Streptomycetaceae</taxon>
        <taxon>Streptomyces</taxon>
    </lineage>
</organism>
<sequence>MASTYGDWLRQQREAAGLTQQDLAVAAVMTRSHISHIEAGRRVPSKEDANRLDRALNTGNVLSSFRPDENSRPVGSHFEVAREFEQQATMIREFALSYMPGILQTERYAHAVLRGAAFPPLSGEERDKAVVTRLERSEILANPASPVVWALLDEAVLRRPIGGSDVMAEQILRVVRLVETERIRVHVMPFSLGAHPLLQSLVTLMWFEDQPPVAYVEGLHTGKVHDAPAMVERFQGAYDLALGDALPLKESLALMRATAKDYGHHD</sequence>
<dbReference type="SMART" id="SM00530">
    <property type="entry name" value="HTH_XRE"/>
    <property type="match status" value="1"/>
</dbReference>
<evidence type="ECO:0000313" key="2">
    <source>
        <dbReference type="EMBL" id="XDQ68399.1"/>
    </source>
</evidence>
<feature type="domain" description="HTH cro/C1-type" evidence="1">
    <location>
        <begin position="9"/>
        <end position="62"/>
    </location>
</feature>
<dbReference type="CDD" id="cd00093">
    <property type="entry name" value="HTH_XRE"/>
    <property type="match status" value="1"/>
</dbReference>
<dbReference type="EMBL" id="CP163440">
    <property type="protein sequence ID" value="XDQ68399.1"/>
    <property type="molecule type" value="Genomic_DNA"/>
</dbReference>
<dbReference type="Gene3D" id="1.10.260.40">
    <property type="entry name" value="lambda repressor-like DNA-binding domains"/>
    <property type="match status" value="1"/>
</dbReference>
<dbReference type="Pfam" id="PF13560">
    <property type="entry name" value="HTH_31"/>
    <property type="match status" value="1"/>
</dbReference>
<dbReference type="PROSITE" id="PS50943">
    <property type="entry name" value="HTH_CROC1"/>
    <property type="match status" value="1"/>
</dbReference>
<dbReference type="GO" id="GO:0003677">
    <property type="term" value="F:DNA binding"/>
    <property type="evidence" value="ECO:0007669"/>
    <property type="project" value="InterPro"/>
</dbReference>
<proteinExistence type="predicted"/>
<dbReference type="Pfam" id="PF19054">
    <property type="entry name" value="DUF5753"/>
    <property type="match status" value="1"/>
</dbReference>
<dbReference type="AlphaFoldDB" id="A0AB39SMM8"/>
<reference evidence="2" key="1">
    <citation type="submission" date="2024-07" db="EMBL/GenBank/DDBJ databases">
        <authorList>
            <person name="Yu S.T."/>
        </authorList>
    </citation>
    <scope>NUCLEOTIDE SEQUENCE</scope>
    <source>
        <strain evidence="2">R35</strain>
    </source>
</reference>
<accession>A0AB39SMM8</accession>
<evidence type="ECO:0000259" key="1">
    <source>
        <dbReference type="PROSITE" id="PS50943"/>
    </source>
</evidence>
<dbReference type="RefSeq" id="WP_369265212.1">
    <property type="nucleotide sequence ID" value="NZ_CP163440.1"/>
</dbReference>
<dbReference type="SUPFAM" id="SSF47413">
    <property type="entry name" value="lambda repressor-like DNA-binding domains"/>
    <property type="match status" value="1"/>
</dbReference>
<dbReference type="InterPro" id="IPR010982">
    <property type="entry name" value="Lambda_DNA-bd_dom_sf"/>
</dbReference>
<name>A0AB39SMM8_9ACTN</name>
<dbReference type="InterPro" id="IPR001387">
    <property type="entry name" value="Cro/C1-type_HTH"/>
</dbReference>
<gene>
    <name evidence="2" type="ORF">AB5J50_50535</name>
</gene>
<protein>
    <submittedName>
        <fullName evidence="2">Scr1 family TA system antitoxin-like transcriptional regulator</fullName>
    </submittedName>
</protein>
<dbReference type="InterPro" id="IPR043917">
    <property type="entry name" value="DUF5753"/>
</dbReference>